<protein>
    <recommendedName>
        <fullName evidence="1">non-specific serine/threonine protein kinase</fullName>
        <ecNumber evidence="1">2.7.11.1</ecNumber>
    </recommendedName>
</protein>
<dbReference type="InterPro" id="IPR000719">
    <property type="entry name" value="Prot_kinase_dom"/>
</dbReference>
<accession>A0A165K466</accession>
<dbReference type="Gene3D" id="1.10.510.10">
    <property type="entry name" value="Transferase(Phosphotransferase) domain 1"/>
    <property type="match status" value="1"/>
</dbReference>
<dbReference type="GO" id="GO:0005524">
    <property type="term" value="F:ATP binding"/>
    <property type="evidence" value="ECO:0007669"/>
    <property type="project" value="UniProtKB-UniRule"/>
</dbReference>
<dbReference type="GO" id="GO:0004674">
    <property type="term" value="F:protein serine/threonine kinase activity"/>
    <property type="evidence" value="ECO:0007669"/>
    <property type="project" value="UniProtKB-KW"/>
</dbReference>
<dbReference type="GO" id="GO:0007346">
    <property type="term" value="P:regulation of mitotic cell cycle"/>
    <property type="evidence" value="ECO:0007669"/>
    <property type="project" value="TreeGrafter"/>
</dbReference>
<keyword evidence="4 9" id="KW-0547">Nucleotide-binding</keyword>
<comment type="catalytic activity">
    <reaction evidence="7">
        <text>L-threonyl-[protein] + ATP = O-phospho-L-threonyl-[protein] + ADP + H(+)</text>
        <dbReference type="Rhea" id="RHEA:46608"/>
        <dbReference type="Rhea" id="RHEA-COMP:11060"/>
        <dbReference type="Rhea" id="RHEA-COMP:11605"/>
        <dbReference type="ChEBI" id="CHEBI:15378"/>
        <dbReference type="ChEBI" id="CHEBI:30013"/>
        <dbReference type="ChEBI" id="CHEBI:30616"/>
        <dbReference type="ChEBI" id="CHEBI:61977"/>
        <dbReference type="ChEBI" id="CHEBI:456216"/>
        <dbReference type="EC" id="2.7.11.1"/>
    </reaction>
</comment>
<dbReference type="AlphaFoldDB" id="A0A165K466"/>
<gene>
    <name evidence="12" type="ORF">L228DRAFT_235966</name>
</gene>
<feature type="compositionally biased region" description="Acidic residues" evidence="10">
    <location>
        <begin position="466"/>
        <end position="477"/>
    </location>
</feature>
<dbReference type="PANTHER" id="PTHR22984">
    <property type="entry name" value="SERINE/THREONINE-PROTEIN KINASE PIM"/>
    <property type="match status" value="1"/>
</dbReference>
<dbReference type="OrthoDB" id="8596411at2759"/>
<dbReference type="RefSeq" id="XP_018192517.1">
    <property type="nucleotide sequence ID" value="XM_018330777.1"/>
</dbReference>
<evidence type="ECO:0000256" key="6">
    <source>
        <dbReference type="ARBA" id="ARBA00022840"/>
    </source>
</evidence>
<dbReference type="GeneID" id="28895914"/>
<dbReference type="PROSITE" id="PS00107">
    <property type="entry name" value="PROTEIN_KINASE_ATP"/>
    <property type="match status" value="1"/>
</dbReference>
<name>A0A165K466_XYLHT</name>
<reference evidence="12 13" key="1">
    <citation type="journal article" date="2016" name="Fungal Biol.">
        <title>The genome of Xylona heveae provides a window into fungal endophytism.</title>
        <authorList>
            <person name="Gazis R."/>
            <person name="Kuo A."/>
            <person name="Riley R."/>
            <person name="LaButti K."/>
            <person name="Lipzen A."/>
            <person name="Lin J."/>
            <person name="Amirebrahimi M."/>
            <person name="Hesse C.N."/>
            <person name="Spatafora J.W."/>
            <person name="Henrissat B."/>
            <person name="Hainaut M."/>
            <person name="Grigoriev I.V."/>
            <person name="Hibbett D.S."/>
        </authorList>
    </citation>
    <scope>NUCLEOTIDE SEQUENCE [LARGE SCALE GENOMIC DNA]</scope>
    <source>
        <strain evidence="12 13">TC161</strain>
    </source>
</reference>
<dbReference type="PANTHER" id="PTHR22984:SF11">
    <property type="entry name" value="AURORA KINASE-RELATED"/>
    <property type="match status" value="1"/>
</dbReference>
<dbReference type="EMBL" id="KV407454">
    <property type="protein sequence ID" value="KZF26962.1"/>
    <property type="molecule type" value="Genomic_DNA"/>
</dbReference>
<evidence type="ECO:0000256" key="7">
    <source>
        <dbReference type="ARBA" id="ARBA00047899"/>
    </source>
</evidence>
<comment type="catalytic activity">
    <reaction evidence="8">
        <text>L-seryl-[protein] + ATP = O-phospho-L-seryl-[protein] + ADP + H(+)</text>
        <dbReference type="Rhea" id="RHEA:17989"/>
        <dbReference type="Rhea" id="RHEA-COMP:9863"/>
        <dbReference type="Rhea" id="RHEA-COMP:11604"/>
        <dbReference type="ChEBI" id="CHEBI:15378"/>
        <dbReference type="ChEBI" id="CHEBI:29999"/>
        <dbReference type="ChEBI" id="CHEBI:30616"/>
        <dbReference type="ChEBI" id="CHEBI:83421"/>
        <dbReference type="ChEBI" id="CHEBI:456216"/>
        <dbReference type="EC" id="2.7.11.1"/>
    </reaction>
</comment>
<evidence type="ECO:0000256" key="5">
    <source>
        <dbReference type="ARBA" id="ARBA00022777"/>
    </source>
</evidence>
<evidence type="ECO:0000256" key="4">
    <source>
        <dbReference type="ARBA" id="ARBA00022741"/>
    </source>
</evidence>
<evidence type="ECO:0000313" key="12">
    <source>
        <dbReference type="EMBL" id="KZF26962.1"/>
    </source>
</evidence>
<dbReference type="GO" id="GO:0005737">
    <property type="term" value="C:cytoplasm"/>
    <property type="evidence" value="ECO:0007669"/>
    <property type="project" value="TreeGrafter"/>
</dbReference>
<evidence type="ECO:0000256" key="9">
    <source>
        <dbReference type="PROSITE-ProRule" id="PRU10141"/>
    </source>
</evidence>
<dbReference type="Proteomes" id="UP000076632">
    <property type="component" value="Unassembled WGS sequence"/>
</dbReference>
<dbReference type="Pfam" id="PF00069">
    <property type="entry name" value="Pkinase"/>
    <property type="match status" value="1"/>
</dbReference>
<keyword evidence="5 12" id="KW-0418">Kinase</keyword>
<evidence type="ECO:0000256" key="8">
    <source>
        <dbReference type="ARBA" id="ARBA00048679"/>
    </source>
</evidence>
<keyword evidence="2" id="KW-0723">Serine/threonine-protein kinase</keyword>
<dbReference type="EC" id="2.7.11.1" evidence="1"/>
<keyword evidence="3" id="KW-0808">Transferase</keyword>
<feature type="binding site" evidence="9">
    <location>
        <position position="113"/>
    </location>
    <ligand>
        <name>ATP</name>
        <dbReference type="ChEBI" id="CHEBI:30616"/>
    </ligand>
</feature>
<dbReference type="InterPro" id="IPR011009">
    <property type="entry name" value="Kinase-like_dom_sf"/>
</dbReference>
<feature type="domain" description="Protein kinase" evidence="11">
    <location>
        <begin position="79"/>
        <end position="418"/>
    </location>
</feature>
<evidence type="ECO:0000313" key="13">
    <source>
        <dbReference type="Proteomes" id="UP000076632"/>
    </source>
</evidence>
<dbReference type="GO" id="GO:0043066">
    <property type="term" value="P:negative regulation of apoptotic process"/>
    <property type="evidence" value="ECO:0007669"/>
    <property type="project" value="TreeGrafter"/>
</dbReference>
<evidence type="ECO:0000256" key="3">
    <source>
        <dbReference type="ARBA" id="ARBA00022679"/>
    </source>
</evidence>
<feature type="region of interest" description="Disordered" evidence="10">
    <location>
        <begin position="429"/>
        <end position="489"/>
    </location>
</feature>
<sequence>MSDISTTRRSRFLKAVEFIKRQGPLHPLFKFFNVSIGGEFFKCQGEDYPADYPLDKWKLDQNFTEDFCKAPCAIFDEKFINYGVIGSGTWGTVFAGRTREANDEGKALQVAVKIYHLEEDVHYDRRRQQYTSEEIVKLYLLSKVGGCERIPDYYDSMIHGAVAVLVMEPFGLDSKPEQETAEKITSLRGAPRFDSFTGVSLTREKKPLLSEVQVCKIMSQLLEALLYLNDRRIAHEDLSVRNFLVNEQLDAKLIDFGYADVKLYDVEYAGVLPPNNPWIEDMISPEIVIGIVKHQYNAESPSKRMRTRDTVYPPIATDHRTVLLWRFACIAYTLLHGYAPWDVEDPSLESFPVHSGWSRQEYSDHLPIIDARRTRIINEELPIHERLSPECAEVLNAMLHQDPEQRPMLEELATFPWFQGWYHDSGAEFVRPHDRAPSEGKTPPGAHTNSGSHGDVSTGKRSRSELEEEEEEDEEEERQSSSSKRPRVS</sequence>
<dbReference type="InParanoid" id="A0A165K466"/>
<organism evidence="12 13">
    <name type="scientific">Xylona heveae (strain CBS 132557 / TC161)</name>
    <dbReference type="NCBI Taxonomy" id="1328760"/>
    <lineage>
        <taxon>Eukaryota</taxon>
        <taxon>Fungi</taxon>
        <taxon>Dikarya</taxon>
        <taxon>Ascomycota</taxon>
        <taxon>Pezizomycotina</taxon>
        <taxon>Xylonomycetes</taxon>
        <taxon>Xylonales</taxon>
        <taxon>Xylonaceae</taxon>
        <taxon>Xylona</taxon>
    </lineage>
</organism>
<evidence type="ECO:0000259" key="11">
    <source>
        <dbReference type="PROSITE" id="PS50011"/>
    </source>
</evidence>
<dbReference type="InterPro" id="IPR051138">
    <property type="entry name" value="PIM_Ser/Thr_kinase"/>
</dbReference>
<dbReference type="STRING" id="1328760.A0A165K466"/>
<proteinExistence type="predicted"/>
<dbReference type="PROSITE" id="PS50011">
    <property type="entry name" value="PROTEIN_KINASE_DOM"/>
    <property type="match status" value="1"/>
</dbReference>
<evidence type="ECO:0000256" key="10">
    <source>
        <dbReference type="SAM" id="MobiDB-lite"/>
    </source>
</evidence>
<evidence type="ECO:0000256" key="1">
    <source>
        <dbReference type="ARBA" id="ARBA00012513"/>
    </source>
</evidence>
<keyword evidence="13" id="KW-1185">Reference proteome</keyword>
<dbReference type="InterPro" id="IPR017441">
    <property type="entry name" value="Protein_kinase_ATP_BS"/>
</dbReference>
<evidence type="ECO:0000256" key="2">
    <source>
        <dbReference type="ARBA" id="ARBA00022527"/>
    </source>
</evidence>
<dbReference type="Gene3D" id="3.30.200.20">
    <property type="entry name" value="Phosphorylase Kinase, domain 1"/>
    <property type="match status" value="1"/>
</dbReference>
<keyword evidence="6 9" id="KW-0067">ATP-binding</keyword>
<dbReference type="SUPFAM" id="SSF56112">
    <property type="entry name" value="Protein kinase-like (PK-like)"/>
    <property type="match status" value="1"/>
</dbReference>